<dbReference type="EMBL" id="RCUX01000006">
    <property type="protein sequence ID" value="RLP75615.1"/>
    <property type="molecule type" value="Genomic_DNA"/>
</dbReference>
<dbReference type="Gene3D" id="1.10.10.10">
    <property type="entry name" value="Winged helix-like DNA-binding domain superfamily/Winged helix DNA-binding domain"/>
    <property type="match status" value="1"/>
</dbReference>
<dbReference type="Proteomes" id="UP000272503">
    <property type="component" value="Unassembled WGS sequence"/>
</dbReference>
<name>A0A3L7A6B7_9MICO</name>
<comment type="caution">
    <text evidence="5">The sequence shown here is derived from an EMBL/GenBank/DDBJ whole genome shotgun (WGS) entry which is preliminary data.</text>
</comment>
<keyword evidence="6" id="KW-1185">Reference proteome</keyword>
<sequence>MTDQTSPRTDAAALRVLAHPTRIRLLALLREHGPQTAALLADRVDEAPGTLSYHLTRLAEAGFIEPAPEAGTDRRERWWRARHELTTWKDSELLDDPERRAAAREFQGLIGQFYASQYAAYVDSMPQLDTEWVDAATSGDRILRLTAAELGELGAELNDLLARWSARSEAHVSGDDAERVFVLAQAYRKPATS</sequence>
<dbReference type="OrthoDB" id="7945987at2"/>
<evidence type="ECO:0000256" key="2">
    <source>
        <dbReference type="ARBA" id="ARBA00023125"/>
    </source>
</evidence>
<dbReference type="InterPro" id="IPR036390">
    <property type="entry name" value="WH_DNA-bd_sf"/>
</dbReference>
<evidence type="ECO:0000256" key="3">
    <source>
        <dbReference type="ARBA" id="ARBA00023163"/>
    </source>
</evidence>
<dbReference type="GO" id="GO:0003700">
    <property type="term" value="F:DNA-binding transcription factor activity"/>
    <property type="evidence" value="ECO:0007669"/>
    <property type="project" value="InterPro"/>
</dbReference>
<dbReference type="PANTHER" id="PTHR33154">
    <property type="entry name" value="TRANSCRIPTIONAL REGULATOR, ARSR FAMILY"/>
    <property type="match status" value="1"/>
</dbReference>
<evidence type="ECO:0000313" key="6">
    <source>
        <dbReference type="Proteomes" id="UP000272503"/>
    </source>
</evidence>
<keyword evidence="3" id="KW-0804">Transcription</keyword>
<dbReference type="Pfam" id="PF12840">
    <property type="entry name" value="HTH_20"/>
    <property type="match status" value="1"/>
</dbReference>
<dbReference type="AlphaFoldDB" id="A0A3L7A6B7"/>
<reference evidence="5 6" key="1">
    <citation type="submission" date="2018-10" db="EMBL/GenBank/DDBJ databases">
        <authorList>
            <person name="Li J."/>
        </authorList>
    </citation>
    <scope>NUCLEOTIDE SEQUENCE [LARGE SCALE GENOMIC DNA]</scope>
    <source>
        <strain evidence="5 6">IF 016277</strain>
    </source>
</reference>
<protein>
    <submittedName>
        <fullName evidence="5">ArsR family transcriptional regulator</fullName>
    </submittedName>
</protein>
<dbReference type="InterPro" id="IPR001845">
    <property type="entry name" value="HTH_ArsR_DNA-bd_dom"/>
</dbReference>
<dbReference type="RefSeq" id="WP_121648587.1">
    <property type="nucleotide sequence ID" value="NZ_RCUX01000006.1"/>
</dbReference>
<dbReference type="CDD" id="cd00090">
    <property type="entry name" value="HTH_ARSR"/>
    <property type="match status" value="1"/>
</dbReference>
<dbReference type="InterPro" id="IPR011991">
    <property type="entry name" value="ArsR-like_HTH"/>
</dbReference>
<accession>A0A3L7A6B7</accession>
<dbReference type="SUPFAM" id="SSF46785">
    <property type="entry name" value="Winged helix' DNA-binding domain"/>
    <property type="match status" value="1"/>
</dbReference>
<dbReference type="InterPro" id="IPR036388">
    <property type="entry name" value="WH-like_DNA-bd_sf"/>
</dbReference>
<proteinExistence type="predicted"/>
<dbReference type="GO" id="GO:0003677">
    <property type="term" value="F:DNA binding"/>
    <property type="evidence" value="ECO:0007669"/>
    <property type="project" value="UniProtKB-KW"/>
</dbReference>
<evidence type="ECO:0000256" key="1">
    <source>
        <dbReference type="ARBA" id="ARBA00023015"/>
    </source>
</evidence>
<dbReference type="InterPro" id="IPR051081">
    <property type="entry name" value="HTH_MetalResp_TranReg"/>
</dbReference>
<evidence type="ECO:0000259" key="4">
    <source>
        <dbReference type="SMART" id="SM00418"/>
    </source>
</evidence>
<dbReference type="SMART" id="SM00418">
    <property type="entry name" value="HTH_ARSR"/>
    <property type="match status" value="1"/>
</dbReference>
<keyword evidence="1" id="KW-0805">Transcription regulation</keyword>
<feature type="domain" description="HTH arsR-type" evidence="4">
    <location>
        <begin position="12"/>
        <end position="108"/>
    </location>
</feature>
<evidence type="ECO:0000313" key="5">
    <source>
        <dbReference type="EMBL" id="RLP75615.1"/>
    </source>
</evidence>
<keyword evidence="2" id="KW-0238">DNA-binding</keyword>
<organism evidence="5 6">
    <name type="scientific">Mycetocola tolaasinivorans</name>
    <dbReference type="NCBI Taxonomy" id="76635"/>
    <lineage>
        <taxon>Bacteria</taxon>
        <taxon>Bacillati</taxon>
        <taxon>Actinomycetota</taxon>
        <taxon>Actinomycetes</taxon>
        <taxon>Micrococcales</taxon>
        <taxon>Microbacteriaceae</taxon>
        <taxon>Mycetocola</taxon>
    </lineage>
</organism>
<dbReference type="PANTHER" id="PTHR33154:SF15">
    <property type="entry name" value="REGULATORY PROTEIN ARSR"/>
    <property type="match status" value="1"/>
</dbReference>
<gene>
    <name evidence="5" type="ORF">D9V32_09075</name>
</gene>